<evidence type="ECO:0000313" key="1">
    <source>
        <dbReference type="EMBL" id="AWG31825.1"/>
    </source>
</evidence>
<dbReference type="Pfam" id="PF19866">
    <property type="entry name" value="DUF6339"/>
    <property type="match status" value="1"/>
</dbReference>
<proteinExistence type="predicted"/>
<sequence>MLLLPDESSDHDLENAQRLYEALHGLTLIQASDPRLWTYLAHVTFWRYMRKRWPIEKRAKGEDLESGYGTVLKRYFLVGDRSRGVIRHGIARLWWAGYTCYIEGQEPEQSFALAKPLFSKQDVYASFMERAFSKNKTLMQAVLRPLLKRYTEGRPFDVRDEVRALAKHLVLVGGVTILDAIDSAQMESIVEAYIQQRETSEI</sequence>
<dbReference type="Proteomes" id="UP000244809">
    <property type="component" value="Chromosome 3"/>
</dbReference>
<gene>
    <name evidence="1" type="ORF">B9Z07_23960</name>
</gene>
<evidence type="ECO:0000313" key="2">
    <source>
        <dbReference type="Proteomes" id="UP000244809"/>
    </source>
</evidence>
<dbReference type="EMBL" id="CP021069">
    <property type="protein sequence ID" value="AWG31825.1"/>
    <property type="molecule type" value="Genomic_DNA"/>
</dbReference>
<accession>A0AAD0NE42</accession>
<dbReference type="InterPro" id="IPR045920">
    <property type="entry name" value="DUF6339"/>
</dbReference>
<organism evidence="1 2">
    <name type="scientific">Burkholderia cenocepacia</name>
    <dbReference type="NCBI Taxonomy" id="95486"/>
    <lineage>
        <taxon>Bacteria</taxon>
        <taxon>Pseudomonadati</taxon>
        <taxon>Pseudomonadota</taxon>
        <taxon>Betaproteobacteria</taxon>
        <taxon>Burkholderiales</taxon>
        <taxon>Burkholderiaceae</taxon>
        <taxon>Burkholderia</taxon>
        <taxon>Burkholderia cepacia complex</taxon>
    </lineage>
</organism>
<dbReference type="AlphaFoldDB" id="A0AAD0NE42"/>
<protein>
    <submittedName>
        <fullName evidence="1">Uncharacterized protein</fullName>
    </submittedName>
</protein>
<reference evidence="1 2" key="1">
    <citation type="submission" date="2017-04" db="EMBL/GenBank/DDBJ databases">
        <title>Complete genome sequence of Burkholderia cenocepacia PC184 Midwest clone.</title>
        <authorList>
            <person name="Mulks M.H."/>
            <person name="Cooper V.S."/>
        </authorList>
    </citation>
    <scope>NUCLEOTIDE SEQUENCE [LARGE SCALE GENOMIC DNA]</scope>
    <source>
        <strain evidence="1 2">PC184 Mulks</strain>
    </source>
</reference>
<name>A0AAD0NE42_9BURK</name>